<dbReference type="RefSeq" id="XP_013756884.1">
    <property type="nucleotide sequence ID" value="XM_013901430.1"/>
</dbReference>
<dbReference type="Pfam" id="PF00225">
    <property type="entry name" value="Kinesin"/>
    <property type="match status" value="1"/>
</dbReference>
<dbReference type="GO" id="GO:0005871">
    <property type="term" value="C:kinesin complex"/>
    <property type="evidence" value="ECO:0007669"/>
    <property type="project" value="TreeGrafter"/>
</dbReference>
<feature type="coiled-coil region" evidence="2">
    <location>
        <begin position="1626"/>
        <end position="1751"/>
    </location>
</feature>
<dbReference type="OMA" id="RCHARES"/>
<dbReference type="InterPro" id="IPR027417">
    <property type="entry name" value="P-loop_NTPase"/>
</dbReference>
<comment type="caution">
    <text evidence="1">Lacks conserved residue(s) required for the propagation of feature annotation.</text>
</comment>
<feature type="coiled-coil region" evidence="2">
    <location>
        <begin position="1897"/>
        <end position="2074"/>
    </location>
</feature>
<dbReference type="EMBL" id="GL349461">
    <property type="protein sequence ID" value="KNC50338.1"/>
    <property type="molecule type" value="Genomic_DNA"/>
</dbReference>
<dbReference type="eggNOG" id="KOG4280">
    <property type="taxonomic scope" value="Eukaryota"/>
</dbReference>
<evidence type="ECO:0000313" key="6">
    <source>
        <dbReference type="Proteomes" id="UP000054408"/>
    </source>
</evidence>
<feature type="coiled-coil region" evidence="2">
    <location>
        <begin position="1543"/>
        <end position="1594"/>
    </location>
</feature>
<feature type="coiled-coil region" evidence="2">
    <location>
        <begin position="425"/>
        <end position="452"/>
    </location>
</feature>
<dbReference type="SMART" id="SM00129">
    <property type="entry name" value="KISc"/>
    <property type="match status" value="1"/>
</dbReference>
<dbReference type="InterPro" id="IPR001752">
    <property type="entry name" value="Kinesin_motor_dom"/>
</dbReference>
<evidence type="ECO:0000256" key="2">
    <source>
        <dbReference type="SAM" id="Coils"/>
    </source>
</evidence>
<comment type="similarity">
    <text evidence="1">Belongs to the TRAFAC class myosin-kinesin ATPase superfamily. Kinesin family.</text>
</comment>
<feature type="coiled-coil region" evidence="2">
    <location>
        <begin position="1135"/>
        <end position="1190"/>
    </location>
</feature>
<dbReference type="GO" id="GO:0008017">
    <property type="term" value="F:microtubule binding"/>
    <property type="evidence" value="ECO:0007669"/>
    <property type="project" value="InterPro"/>
</dbReference>
<dbReference type="InterPro" id="IPR027640">
    <property type="entry name" value="Kinesin-like_fam"/>
</dbReference>
<gene>
    <name evidence="5" type="ORF">AMSG_06822</name>
</gene>
<feature type="compositionally biased region" description="Basic and acidic residues" evidence="3">
    <location>
        <begin position="1323"/>
        <end position="1339"/>
    </location>
</feature>
<dbReference type="SUPFAM" id="SSF52540">
    <property type="entry name" value="P-loop containing nucleoside triphosphate hydrolases"/>
    <property type="match status" value="1"/>
</dbReference>
<reference evidence="5 6" key="1">
    <citation type="submission" date="2010-05" db="EMBL/GenBank/DDBJ databases">
        <title>The Genome Sequence of Thecamonas trahens ATCC 50062.</title>
        <authorList>
            <consortium name="The Broad Institute Genome Sequencing Platform"/>
            <person name="Russ C."/>
            <person name="Cuomo C."/>
            <person name="Shea T."/>
            <person name="Young S.K."/>
            <person name="Zeng Q."/>
            <person name="Koehrsen M."/>
            <person name="Haas B."/>
            <person name="Borodovsky M."/>
            <person name="Guigo R."/>
            <person name="Alvarado L."/>
            <person name="Berlin A."/>
            <person name="Bochicchio J."/>
            <person name="Borenstein D."/>
            <person name="Chapman S."/>
            <person name="Chen Z."/>
            <person name="Freedman E."/>
            <person name="Gellesch M."/>
            <person name="Goldberg J."/>
            <person name="Griggs A."/>
            <person name="Gujja S."/>
            <person name="Heilman E."/>
            <person name="Heiman D."/>
            <person name="Hepburn T."/>
            <person name="Howarth C."/>
            <person name="Jen D."/>
            <person name="Larson L."/>
            <person name="Mehta T."/>
            <person name="Park D."/>
            <person name="Pearson M."/>
            <person name="Roberts A."/>
            <person name="Saif S."/>
            <person name="Shenoy N."/>
            <person name="Sisk P."/>
            <person name="Stolte C."/>
            <person name="Sykes S."/>
            <person name="Thomson T."/>
            <person name="Walk T."/>
            <person name="White J."/>
            <person name="Yandava C."/>
            <person name="Burger G."/>
            <person name="Gray M.W."/>
            <person name="Holland P.W.H."/>
            <person name="King N."/>
            <person name="Lang F.B.F."/>
            <person name="Roger A.J."/>
            <person name="Ruiz-Trillo I."/>
            <person name="Lander E."/>
            <person name="Nusbaum C."/>
        </authorList>
    </citation>
    <scope>NUCLEOTIDE SEQUENCE [LARGE SCALE GENOMIC DNA]</scope>
    <source>
        <strain evidence="5 6">ATCC 50062</strain>
    </source>
</reference>
<feature type="coiled-coil region" evidence="2">
    <location>
        <begin position="1451"/>
        <end position="1513"/>
    </location>
</feature>
<dbReference type="GO" id="GO:0016887">
    <property type="term" value="F:ATP hydrolysis activity"/>
    <property type="evidence" value="ECO:0007669"/>
    <property type="project" value="TreeGrafter"/>
</dbReference>
<accession>A0A0L0DG62</accession>
<feature type="region of interest" description="Disordered" evidence="3">
    <location>
        <begin position="1323"/>
        <end position="1345"/>
    </location>
</feature>
<dbReference type="Gene3D" id="1.10.287.1490">
    <property type="match status" value="3"/>
</dbReference>
<dbReference type="GeneID" id="25565900"/>
<dbReference type="InterPro" id="IPR036961">
    <property type="entry name" value="Kinesin_motor_dom_sf"/>
</dbReference>
<dbReference type="GO" id="GO:0005874">
    <property type="term" value="C:microtubule"/>
    <property type="evidence" value="ECO:0007669"/>
    <property type="project" value="TreeGrafter"/>
</dbReference>
<dbReference type="SUPFAM" id="SSF57997">
    <property type="entry name" value="Tropomyosin"/>
    <property type="match status" value="1"/>
</dbReference>
<proteinExistence type="inferred from homology"/>
<evidence type="ECO:0000256" key="3">
    <source>
        <dbReference type="SAM" id="MobiDB-lite"/>
    </source>
</evidence>
<name>A0A0L0DG62_THETB</name>
<feature type="coiled-coil region" evidence="2">
    <location>
        <begin position="481"/>
        <end position="578"/>
    </location>
</feature>
<dbReference type="STRING" id="461836.A0A0L0DG62"/>
<feature type="coiled-coil region" evidence="2">
    <location>
        <begin position="2110"/>
        <end position="2231"/>
    </location>
</feature>
<feature type="coiled-coil region" evidence="2">
    <location>
        <begin position="911"/>
        <end position="1106"/>
    </location>
</feature>
<feature type="coiled-coil region" evidence="2">
    <location>
        <begin position="1794"/>
        <end position="1828"/>
    </location>
</feature>
<evidence type="ECO:0000256" key="1">
    <source>
        <dbReference type="PROSITE-ProRule" id="PRU00283"/>
    </source>
</evidence>
<dbReference type="PANTHER" id="PTHR24115">
    <property type="entry name" value="KINESIN-RELATED"/>
    <property type="match status" value="1"/>
</dbReference>
<evidence type="ECO:0000313" key="5">
    <source>
        <dbReference type="EMBL" id="KNC50338.1"/>
    </source>
</evidence>
<feature type="coiled-coil region" evidence="2">
    <location>
        <begin position="638"/>
        <end position="854"/>
    </location>
</feature>
<sequence>MESRSREPDAVHVALRVVSPSGARGGSARVLSVNRHPPCVSYTPGGGAGSSATVFGADAVYSEADSNKAVYASSVRPLVAAALQGASGLLAVHGRTGTGRLALLCGTGDGGDRSIILRALQDIFYFLRKRASVEAAASPAPTGMDSVGFALHASLLQVGPGEELVDVLRPASGSLRLVEAPAGDAMEVEGLSLRPLANPGDIEPLLARLARRTKGESVEHRKASSVVLILTIAQSQTSRAQRTRFVTTSKLGFVLLPSAEVATAQVNRSLNALRAVLTLLRCHARESPDATLLVRSIPYAYAKLTTALKDMLSPASHVVLIATASDDDNQLDASLATLLYASRVAAPLYGSDPDIGELLGGYGMPHGAPGFGSPAQRQHPAAGDSVDGQLGFAASGAGASFTSEPSMAAALDAATVDNATLTKLLAASQDKLAAAVDESQHAQAEAKDATERLRVESERAAAAAKAHTTATKQLAKCRNELNSARATAKSASASAAQAEADRDELTALNDVLHKQLGDTISQLEEASAVNGRLDERNATLEAEVSRLRAALNKACDELEASQHREITLSQQLADAQREAASNHDALTSALAELDMLSAQHNQAVARLDEVKHHAQSTAAETANLRSRLEASALATSMASQYRDRAATAEELREELMRVQAKLTRTVNYARNIEDEKDKAEHVIMQMQAQLDQAERKLQRVAIRVEAEVEDQIQGMRKKLTDANAEIERLHRKVREEEERAHRAQTLQATDPILDRQMSQLKMELQAETTRREQVESELRDARKALQELKTQHEIVSHDLESMSRKLDHRQDALSAAVSDKKTMAQELDSTAKALAQASRERDATAAELMAASARIASLTSEVEAAGEKLADRDESVRRLEAQLTKATDASLASEKKVLHLGMQVEHSAATVQRLKDDLAAAKATAADAQTATHQVTKTRDELAVQLSSLTAQLAAADEQSKRDAAAIDDAAVKLAAALAAHDETKTEIRELRHDLDAAQKTGASLARELAAAQTTAEKAEAARKAAVVAAAAASDEARGLKSELATTESQLGKLAAQLDAVRDASRDAKELHTALAAELKDKTAELDAAKSKLMQLENKVVLADDKVAHAHESIADLKAALASSEARSDSLAASKDDALSKLRTREAELAEARRANDVLSRDSEAVIAARRELEETLRSVRDELGEARAEASRSAGRVTHLEQDLTHANSRIESLRTVEEKAARLDGEVAQQKAELQLAAGRIESSSRAASEWEGKAEALVRELAVARDEVRDVKFELRECQTAREKTHAELDAALRASSQLEHKLSAATDKVANLEQALREARAHGESMRTSLERKNAETGASLDASRAENARLETALAGQNAAVRECQAKIETLNEALQAAKMQHVDVAAQASAAQAKVDGLRNELDAARGAARDAQSAAKAKLAASVRAADEAAAAAASKLAARESELDSLAKARSEMQHQLSKLRLELDAARQDAVREAAAVSAAESRIRSLQDEVAQANERVAQARDEAASMVMAHKEAQFAADQKAARELGAVQVELATTKAALQSLTEACNAARAEAQRVPDLERQVAALTNQVSALRQAEARAQAAVMQAESKAATSESLAASLAPLKDAVADGLATNAQLHAKIADLNETIQELRSGAASSAIEVESKQSQLESLDEKLSQALAHLESERGTVAALRDELDRTRREVDALRSESTSREREVRELASKAAAAEQQAAFARESLAALEKDKSEAVAQAREATIARETAMREAATLAAQQARHEAEAALMKVSSDNAADKQASCAAELERVREEARRATDRVTGLETTNASLQALVKQLEASLGEAKAGSESVRTELVQMKAALDEAHGRELAAKEAAASLKLEMATQGAQAQLAMYESQARAESSKAKSAEALSMQLAAAEERARALNSELQRKSDEGAYAVSQSENLTTQVQSLRARVTEAERQVLEANAATRGAAVKAERLEQELAVKEAMVVQLSAELDGAQSLHARAARLEENVGSLSALLAEAEARIETERSRAARLGESEAQSVTRVAALTREVAQVRERADRAEAELALAKRTIDDLDSSKRQLAVQLSEASITSTRLDASVSEARTRTMQIERTSRDATTRAQAAEQQLERVRAQLVAAEARAEAAEREAADLRREMVRATSQEQQLAATSDEARRLQTRVRELEAQLVQAEAAAASARSDLATQRRESDELRRQVDRLESEVARIQDRASHLQMTLLERESELAASVLATRQMEDELHMERMQHSRIRDQIELAVSQIDLKRDI</sequence>
<keyword evidence="2" id="KW-0175">Coiled coil</keyword>
<dbReference type="PROSITE" id="PS50067">
    <property type="entry name" value="KINESIN_MOTOR_2"/>
    <property type="match status" value="1"/>
</dbReference>
<feature type="domain" description="Kinesin motor" evidence="4">
    <location>
        <begin position="10"/>
        <end position="347"/>
    </location>
</feature>
<keyword evidence="6" id="KW-1185">Reference proteome</keyword>
<dbReference type="Proteomes" id="UP000054408">
    <property type="component" value="Unassembled WGS sequence"/>
</dbReference>
<protein>
    <recommendedName>
        <fullName evidence="4">Kinesin motor domain-containing protein</fullName>
    </recommendedName>
</protein>
<evidence type="ECO:0000259" key="4">
    <source>
        <dbReference type="PROSITE" id="PS50067"/>
    </source>
</evidence>
<dbReference type="GO" id="GO:0005524">
    <property type="term" value="F:ATP binding"/>
    <property type="evidence" value="ECO:0007669"/>
    <property type="project" value="InterPro"/>
</dbReference>
<dbReference type="Gene3D" id="3.40.850.10">
    <property type="entry name" value="Kinesin motor domain"/>
    <property type="match status" value="1"/>
</dbReference>
<organism evidence="5 6">
    <name type="scientific">Thecamonas trahens ATCC 50062</name>
    <dbReference type="NCBI Taxonomy" id="461836"/>
    <lineage>
        <taxon>Eukaryota</taxon>
        <taxon>Apusozoa</taxon>
        <taxon>Apusomonadida</taxon>
        <taxon>Apusomonadidae</taxon>
        <taxon>Thecamonas</taxon>
    </lineage>
</organism>
<feature type="coiled-coil region" evidence="2">
    <location>
        <begin position="1359"/>
        <end position="1421"/>
    </location>
</feature>
<dbReference type="GO" id="GO:0003777">
    <property type="term" value="F:microtubule motor activity"/>
    <property type="evidence" value="ECO:0007669"/>
    <property type="project" value="InterPro"/>
</dbReference>
<dbReference type="GO" id="GO:0007018">
    <property type="term" value="P:microtubule-based movement"/>
    <property type="evidence" value="ECO:0007669"/>
    <property type="project" value="InterPro"/>
</dbReference>